<comment type="subunit">
    <text evidence="9">Homodimer.</text>
</comment>
<evidence type="ECO:0000256" key="5">
    <source>
        <dbReference type="ARBA" id="ARBA00022655"/>
    </source>
</evidence>
<dbReference type="GO" id="GO:0004592">
    <property type="term" value="F:pantoate-beta-alanine ligase activity"/>
    <property type="evidence" value="ECO:0007669"/>
    <property type="project" value="UniProtKB-UniRule"/>
</dbReference>
<dbReference type="UniPathway" id="UPA00028">
    <property type="reaction ID" value="UER00005"/>
</dbReference>
<comment type="pathway">
    <text evidence="1 9">Cofactor biosynthesis; (R)-pantothenate biosynthesis; (R)-pantothenate from (R)-pantoate and beta-alanine: step 1/1.</text>
</comment>
<dbReference type="Pfam" id="PF02569">
    <property type="entry name" value="Pantoate_ligase"/>
    <property type="match status" value="1"/>
</dbReference>
<protein>
    <recommendedName>
        <fullName evidence="9">Pantothenate synthetase</fullName>
        <shortName evidence="9">PS</shortName>
        <ecNumber evidence="9">6.3.2.1</ecNumber>
    </recommendedName>
    <alternativeName>
        <fullName evidence="9">Pantoate--beta-alanine ligase</fullName>
    </alternativeName>
    <alternativeName>
        <fullName evidence="9">Pantoate-activating enzyme</fullName>
    </alternativeName>
</protein>
<dbReference type="InterPro" id="IPR042176">
    <property type="entry name" value="Pantoate_ligase_C"/>
</dbReference>
<keyword evidence="3 9" id="KW-0963">Cytoplasm</keyword>
<dbReference type="GO" id="GO:0015940">
    <property type="term" value="P:pantothenate biosynthetic process"/>
    <property type="evidence" value="ECO:0007669"/>
    <property type="project" value="UniProtKB-UniRule"/>
</dbReference>
<dbReference type="STRING" id="1398.AB434_3268"/>
<evidence type="ECO:0000256" key="4">
    <source>
        <dbReference type="ARBA" id="ARBA00022598"/>
    </source>
</evidence>
<keyword evidence="6 9" id="KW-0547">Nucleotide-binding</keyword>
<dbReference type="AlphaFoldDB" id="A0A0C5CN96"/>
<dbReference type="EMBL" id="CP010525">
    <property type="protein sequence ID" value="AJO22812.1"/>
    <property type="molecule type" value="Genomic_DNA"/>
</dbReference>
<evidence type="ECO:0000313" key="10">
    <source>
        <dbReference type="EMBL" id="AJO22812.1"/>
    </source>
</evidence>
<accession>A0A0C5CN96</accession>
<feature type="binding site" evidence="9">
    <location>
        <begin position="36"/>
        <end position="43"/>
    </location>
    <ligand>
        <name>ATP</name>
        <dbReference type="ChEBI" id="CHEBI:30616"/>
    </ligand>
</feature>
<keyword evidence="4 9" id="KW-0436">Ligase</keyword>
<reference evidence="11 13" key="3">
    <citation type="submission" date="2016-01" db="EMBL/GenBank/DDBJ databases">
        <title>Genome Sequences of Twelve Sporeforming Bacillus Species Isolated from Foods.</title>
        <authorList>
            <person name="Berendsen E.M."/>
            <person name="Wells-Bennik M.H."/>
            <person name="Krawcyk A.O."/>
            <person name="De Jong A."/>
            <person name="Holsappel S."/>
            <person name="Eijlander R.T."/>
            <person name="Kuipers O.P."/>
        </authorList>
    </citation>
    <scope>NUCLEOTIDE SEQUENCE [LARGE SCALE GENOMIC DNA]</scope>
    <source>
        <strain evidence="11 13">B4098</strain>
    </source>
</reference>
<comment type="subcellular location">
    <subcellularLocation>
        <location evidence="9">Cytoplasm</location>
    </subcellularLocation>
</comment>
<comment type="similarity">
    <text evidence="2 9">Belongs to the pantothenate synthetase family.</text>
</comment>
<evidence type="ECO:0000256" key="6">
    <source>
        <dbReference type="ARBA" id="ARBA00022741"/>
    </source>
</evidence>
<evidence type="ECO:0000256" key="3">
    <source>
        <dbReference type="ARBA" id="ARBA00022490"/>
    </source>
</evidence>
<feature type="binding site" evidence="9">
    <location>
        <position position="159"/>
    </location>
    <ligand>
        <name>(R)-pantoate</name>
        <dbReference type="ChEBI" id="CHEBI:15980"/>
    </ligand>
</feature>
<dbReference type="PATRIC" id="fig|1398.18.peg.2015"/>
<dbReference type="HAMAP" id="MF_00158">
    <property type="entry name" value="PanC"/>
    <property type="match status" value="1"/>
</dbReference>
<keyword evidence="7 9" id="KW-0067">ATP-binding</keyword>
<evidence type="ECO:0000313" key="11">
    <source>
        <dbReference type="EMBL" id="KYC60813.1"/>
    </source>
</evidence>
<dbReference type="EC" id="6.3.2.1" evidence="9"/>
<evidence type="ECO:0000256" key="9">
    <source>
        <dbReference type="HAMAP-Rule" id="MF_00158"/>
    </source>
</evidence>
<evidence type="ECO:0000256" key="1">
    <source>
        <dbReference type="ARBA" id="ARBA00004990"/>
    </source>
</evidence>
<evidence type="ECO:0000313" key="13">
    <source>
        <dbReference type="Proteomes" id="UP000075288"/>
    </source>
</evidence>
<feature type="binding site" evidence="9">
    <location>
        <position position="182"/>
    </location>
    <ligand>
        <name>ATP</name>
        <dbReference type="ChEBI" id="CHEBI:30616"/>
    </ligand>
</feature>
<dbReference type="SUPFAM" id="SSF52374">
    <property type="entry name" value="Nucleotidylyl transferase"/>
    <property type="match status" value="1"/>
</dbReference>
<dbReference type="Proteomes" id="UP000075288">
    <property type="component" value="Unassembled WGS sequence"/>
</dbReference>
<dbReference type="Gene3D" id="3.30.1300.10">
    <property type="entry name" value="Pantoate-beta-alanine ligase, C-terminal domain"/>
    <property type="match status" value="1"/>
</dbReference>
<proteinExistence type="inferred from homology"/>
<reference evidence="12" key="2">
    <citation type="submission" date="2015-01" db="EMBL/GenBank/DDBJ databases">
        <title>Comparative genome analysis of Bacillus coagulans HM-08, Clostridium butyricum HM-68, Bacillus subtilis HM-66 and Bacillus paralicheniformis BL-09.</title>
        <authorList>
            <person name="Zhang H."/>
        </authorList>
    </citation>
    <scope>NUCLEOTIDE SEQUENCE [LARGE SCALE GENOMIC DNA]</scope>
    <source>
        <strain evidence="12">HM-08</strain>
    </source>
</reference>
<feature type="binding site" evidence="9">
    <location>
        <position position="67"/>
    </location>
    <ligand>
        <name>beta-alanine</name>
        <dbReference type="ChEBI" id="CHEBI:57966"/>
    </ligand>
</feature>
<dbReference type="InterPro" id="IPR014729">
    <property type="entry name" value="Rossmann-like_a/b/a_fold"/>
</dbReference>
<dbReference type="NCBIfam" id="TIGR00018">
    <property type="entry name" value="panC"/>
    <property type="match status" value="1"/>
</dbReference>
<dbReference type="GO" id="GO:0005524">
    <property type="term" value="F:ATP binding"/>
    <property type="evidence" value="ECO:0007669"/>
    <property type="project" value="UniProtKB-KW"/>
</dbReference>
<keyword evidence="12" id="KW-1185">Reference proteome</keyword>
<evidence type="ECO:0000313" key="12">
    <source>
        <dbReference type="Proteomes" id="UP000032024"/>
    </source>
</evidence>
<keyword evidence="5 9" id="KW-0566">Pantothenate biosynthesis</keyword>
<dbReference type="NCBIfam" id="TIGR00125">
    <property type="entry name" value="cyt_tran_rel"/>
    <property type="match status" value="1"/>
</dbReference>
<gene>
    <name evidence="9" type="primary">panC</name>
    <name evidence="11" type="ORF">B4098_3057</name>
    <name evidence="10" type="ORF">SB48_HM08orf03198</name>
</gene>
<comment type="function">
    <text evidence="9">Catalyzes the condensation of pantoate with beta-alanine in an ATP-dependent reaction via a pantoyl-adenylate intermediate.</text>
</comment>
<feature type="binding site" evidence="9">
    <location>
        <begin position="190"/>
        <end position="193"/>
    </location>
    <ligand>
        <name>ATP</name>
        <dbReference type="ChEBI" id="CHEBI:30616"/>
    </ligand>
</feature>
<dbReference type="FunFam" id="3.40.50.620:FF:000013">
    <property type="entry name" value="Pantothenate synthetase"/>
    <property type="match status" value="1"/>
</dbReference>
<dbReference type="PANTHER" id="PTHR21299:SF1">
    <property type="entry name" value="PANTOATE--BETA-ALANINE LIGASE"/>
    <property type="match status" value="1"/>
</dbReference>
<feature type="binding site" evidence="9">
    <location>
        <begin position="153"/>
        <end position="156"/>
    </location>
    <ligand>
        <name>ATP</name>
        <dbReference type="ChEBI" id="CHEBI:30616"/>
    </ligand>
</feature>
<feature type="active site" description="Proton donor" evidence="9">
    <location>
        <position position="43"/>
    </location>
</feature>
<comment type="catalytic activity">
    <reaction evidence="8 9">
        <text>(R)-pantoate + beta-alanine + ATP = (R)-pantothenate + AMP + diphosphate + H(+)</text>
        <dbReference type="Rhea" id="RHEA:10912"/>
        <dbReference type="ChEBI" id="CHEBI:15378"/>
        <dbReference type="ChEBI" id="CHEBI:15980"/>
        <dbReference type="ChEBI" id="CHEBI:29032"/>
        <dbReference type="ChEBI" id="CHEBI:30616"/>
        <dbReference type="ChEBI" id="CHEBI:33019"/>
        <dbReference type="ChEBI" id="CHEBI:57966"/>
        <dbReference type="ChEBI" id="CHEBI:456215"/>
        <dbReference type="EC" id="6.3.2.1"/>
    </reaction>
</comment>
<dbReference type="FunFam" id="3.30.1300.10:FF:000001">
    <property type="entry name" value="Pantothenate synthetase"/>
    <property type="match status" value="1"/>
</dbReference>
<dbReference type="GO" id="GO:0005829">
    <property type="term" value="C:cytosol"/>
    <property type="evidence" value="ECO:0007669"/>
    <property type="project" value="TreeGrafter"/>
</dbReference>
<evidence type="ECO:0000256" key="2">
    <source>
        <dbReference type="ARBA" id="ARBA00009256"/>
    </source>
</evidence>
<feature type="binding site" evidence="9">
    <location>
        <position position="67"/>
    </location>
    <ligand>
        <name>(R)-pantoate</name>
        <dbReference type="ChEBI" id="CHEBI:15980"/>
    </ligand>
</feature>
<name>A0A0C5CN96_HEYCO</name>
<dbReference type="InterPro" id="IPR004821">
    <property type="entry name" value="Cyt_trans-like"/>
</dbReference>
<reference evidence="10" key="1">
    <citation type="submission" date="2015-01" db="EMBL/GenBank/DDBJ databases">
        <title>Comparative genome analysis of Bacillus coagulans HM-08, Clostridium butyricum HM-68, Bacillus subtilis HM-66 and Bacillus licheniformis BL-09.</title>
        <authorList>
            <person name="Zhang H."/>
        </authorList>
    </citation>
    <scope>NUCLEOTIDE SEQUENCE [LARGE SCALE GENOMIC DNA]</scope>
    <source>
        <strain evidence="10">HM-08</strain>
    </source>
</reference>
<sequence length="287" mass="32095">MKTAQAMSVTETKQEIRALVSRYKKEGKSIGFVPTMGYLHEGHLALAKQARKENDIVIMSIFVNPLQFGPNEDFDRYPRDAEGDRHKAEAAGVDVLFIPSVKEMYPRALSVQMTVTKGTDVLCGRKRPGHFDGVATVLSKLFHLVQPDRAYFGLKDAQQVAVVENLVRDLDFPIDIVPCPIVREPDGLAKSSRNVYLSEAERKEAPEIYKSLQLANKAVEQGERNPEKVISLVKAHLSAHLSGKIDYVELYSYPDLEPVHAIHGRCILAVAVQFEKARLIDNIIFAE</sequence>
<evidence type="ECO:0000256" key="8">
    <source>
        <dbReference type="ARBA" id="ARBA00048258"/>
    </source>
</evidence>
<dbReference type="CDD" id="cd00560">
    <property type="entry name" value="PanC"/>
    <property type="match status" value="1"/>
</dbReference>
<dbReference type="InterPro" id="IPR003721">
    <property type="entry name" value="Pantoate_ligase"/>
</dbReference>
<dbReference type="Gene3D" id="3.40.50.620">
    <property type="entry name" value="HUPs"/>
    <property type="match status" value="1"/>
</dbReference>
<comment type="miscellaneous">
    <text evidence="9">The reaction proceeds by a bi uni uni bi ping pong mechanism.</text>
</comment>
<dbReference type="Proteomes" id="UP000032024">
    <property type="component" value="Chromosome"/>
</dbReference>
<dbReference type="EMBL" id="LQYG01000083">
    <property type="protein sequence ID" value="KYC60813.1"/>
    <property type="molecule type" value="Genomic_DNA"/>
</dbReference>
<organism evidence="11 13">
    <name type="scientific">Heyndrickxia coagulans</name>
    <name type="common">Weizmannia coagulans</name>
    <dbReference type="NCBI Taxonomy" id="1398"/>
    <lineage>
        <taxon>Bacteria</taxon>
        <taxon>Bacillati</taxon>
        <taxon>Bacillota</taxon>
        <taxon>Bacilli</taxon>
        <taxon>Bacillales</taxon>
        <taxon>Bacillaceae</taxon>
        <taxon>Heyndrickxia</taxon>
    </lineage>
</organism>
<evidence type="ECO:0000256" key="7">
    <source>
        <dbReference type="ARBA" id="ARBA00022840"/>
    </source>
</evidence>
<dbReference type="PANTHER" id="PTHR21299">
    <property type="entry name" value="CYTIDYLATE KINASE/PANTOATE-BETA-ALANINE LIGASE"/>
    <property type="match status" value="1"/>
</dbReference>